<dbReference type="RefSeq" id="WP_052420003.1">
    <property type="nucleotide sequence ID" value="NZ_JMCB01000006.1"/>
</dbReference>
<sequence length="332" mass="36714">MDDQRHHDARTPRGSTDSGLSRREVLAAGLGSALLLGAGPAQSPSQGSASGPASDEKPAMITRPIPRTGEQLPVIGLGTWQTFNVGTDAKERAPLKDVLKRFLERGGRVIDSSPMYDRAELVVGDLLTEQGQQRAPFLASKVWTMGKTEGEQQMRTSIQRMGRGRMDLMQVHNLVDVKTHLATLREWQEAGRIRYVGVTHYQPSSFDTLEKLVRQEAIDFVQLPYSIVQREVENRLLPACAERGVAVLVMSPFEQGGLFEKVRGKPLPPWAADFDCSSWAQYFLKFILGHPAVTCPIPATSNPKHLEDNLKAGFGRLPDEKTRAKMVKHLGL</sequence>
<dbReference type="OrthoDB" id="9783572at2"/>
<dbReference type="PANTHER" id="PTHR43638">
    <property type="entry name" value="OXIDOREDUCTASE, ALDO/KETO REDUCTASE FAMILY PROTEIN"/>
    <property type="match status" value="1"/>
</dbReference>
<organism evidence="3 4">
    <name type="scientific">Hyalangium minutum</name>
    <dbReference type="NCBI Taxonomy" id="394096"/>
    <lineage>
        <taxon>Bacteria</taxon>
        <taxon>Pseudomonadati</taxon>
        <taxon>Myxococcota</taxon>
        <taxon>Myxococcia</taxon>
        <taxon>Myxococcales</taxon>
        <taxon>Cystobacterineae</taxon>
        <taxon>Archangiaceae</taxon>
        <taxon>Hyalangium</taxon>
    </lineage>
</organism>
<dbReference type="PATRIC" id="fig|394096.3.peg.3340"/>
<protein>
    <submittedName>
        <fullName evidence="3">Putative oxidoreductase</fullName>
    </submittedName>
</protein>
<dbReference type="Pfam" id="PF00248">
    <property type="entry name" value="Aldo_ket_red"/>
    <property type="match status" value="1"/>
</dbReference>
<dbReference type="InterPro" id="IPR023210">
    <property type="entry name" value="NADP_OxRdtase_dom"/>
</dbReference>
<dbReference type="Proteomes" id="UP000028725">
    <property type="component" value="Unassembled WGS sequence"/>
</dbReference>
<keyword evidence="4" id="KW-1185">Reference proteome</keyword>
<dbReference type="AlphaFoldDB" id="A0A085WK49"/>
<reference evidence="3 4" key="1">
    <citation type="submission" date="2014-04" db="EMBL/GenBank/DDBJ databases">
        <title>Genome assembly of Hyalangium minutum DSM 14724.</title>
        <authorList>
            <person name="Sharma G."/>
            <person name="Subramanian S."/>
        </authorList>
    </citation>
    <scope>NUCLEOTIDE SEQUENCE [LARGE SCALE GENOMIC DNA]</scope>
    <source>
        <strain evidence="3 4">DSM 14724</strain>
    </source>
</reference>
<feature type="region of interest" description="Disordered" evidence="1">
    <location>
        <begin position="36"/>
        <end position="68"/>
    </location>
</feature>
<feature type="region of interest" description="Disordered" evidence="1">
    <location>
        <begin position="1"/>
        <end position="23"/>
    </location>
</feature>
<gene>
    <name evidence="3" type="ORF">DB31_7299</name>
</gene>
<dbReference type="Gene3D" id="3.20.20.100">
    <property type="entry name" value="NADP-dependent oxidoreductase domain"/>
    <property type="match status" value="1"/>
</dbReference>
<proteinExistence type="predicted"/>
<feature type="compositionally biased region" description="Basic and acidic residues" evidence="1">
    <location>
        <begin position="1"/>
        <end position="11"/>
    </location>
</feature>
<dbReference type="InterPro" id="IPR006311">
    <property type="entry name" value="TAT_signal"/>
</dbReference>
<evidence type="ECO:0000313" key="3">
    <source>
        <dbReference type="EMBL" id="KFE68062.1"/>
    </source>
</evidence>
<feature type="compositionally biased region" description="Low complexity" evidence="1">
    <location>
        <begin position="36"/>
        <end position="53"/>
    </location>
</feature>
<accession>A0A085WK49</accession>
<dbReference type="CDD" id="cd19095">
    <property type="entry name" value="AKR_PA4992-like"/>
    <property type="match status" value="1"/>
</dbReference>
<dbReference type="InterPro" id="IPR036812">
    <property type="entry name" value="NAD(P)_OxRdtase_dom_sf"/>
</dbReference>
<comment type="caution">
    <text evidence="3">The sequence shown here is derived from an EMBL/GenBank/DDBJ whole genome shotgun (WGS) entry which is preliminary data.</text>
</comment>
<dbReference type="PANTHER" id="PTHR43638:SF3">
    <property type="entry name" value="ALDEHYDE REDUCTASE"/>
    <property type="match status" value="1"/>
</dbReference>
<feature type="domain" description="NADP-dependent oxidoreductase" evidence="2">
    <location>
        <begin position="75"/>
        <end position="321"/>
    </location>
</feature>
<name>A0A085WK49_9BACT</name>
<dbReference type="STRING" id="394096.DB31_7299"/>
<dbReference type="SUPFAM" id="SSF51430">
    <property type="entry name" value="NAD(P)-linked oxidoreductase"/>
    <property type="match status" value="1"/>
</dbReference>
<evidence type="ECO:0000256" key="1">
    <source>
        <dbReference type="SAM" id="MobiDB-lite"/>
    </source>
</evidence>
<dbReference type="PROSITE" id="PS51318">
    <property type="entry name" value="TAT"/>
    <property type="match status" value="1"/>
</dbReference>
<evidence type="ECO:0000259" key="2">
    <source>
        <dbReference type="Pfam" id="PF00248"/>
    </source>
</evidence>
<evidence type="ECO:0000313" key="4">
    <source>
        <dbReference type="Proteomes" id="UP000028725"/>
    </source>
</evidence>
<dbReference type="EMBL" id="JMCB01000006">
    <property type="protein sequence ID" value="KFE68062.1"/>
    <property type="molecule type" value="Genomic_DNA"/>
</dbReference>